<reference evidence="5 6" key="1">
    <citation type="submission" date="2021-04" db="EMBL/GenBank/DDBJ databases">
        <authorList>
            <person name="Bliznina A."/>
        </authorList>
    </citation>
    <scope>NUCLEOTIDE SEQUENCE [LARGE SCALE GENOMIC DNA]</scope>
</reference>
<accession>A0ABN7RZ88</accession>
<dbReference type="SUPFAM" id="SSF49854">
    <property type="entry name" value="Spermadhesin, CUB domain"/>
    <property type="match status" value="3"/>
</dbReference>
<evidence type="ECO:0000313" key="6">
    <source>
        <dbReference type="Proteomes" id="UP001158576"/>
    </source>
</evidence>
<feature type="domain" description="CUB" evidence="4">
    <location>
        <begin position="148"/>
        <end position="267"/>
    </location>
</feature>
<dbReference type="PANTHER" id="PTHR24251:SF37">
    <property type="entry name" value="CUB DOMAIN-CONTAINING PROTEIN"/>
    <property type="match status" value="1"/>
</dbReference>
<organism evidence="5 6">
    <name type="scientific">Oikopleura dioica</name>
    <name type="common">Tunicate</name>
    <dbReference type="NCBI Taxonomy" id="34765"/>
    <lineage>
        <taxon>Eukaryota</taxon>
        <taxon>Metazoa</taxon>
        <taxon>Chordata</taxon>
        <taxon>Tunicata</taxon>
        <taxon>Appendicularia</taxon>
        <taxon>Copelata</taxon>
        <taxon>Oikopleuridae</taxon>
        <taxon>Oikopleura</taxon>
    </lineage>
</organism>
<dbReference type="CDD" id="cd00041">
    <property type="entry name" value="CUB"/>
    <property type="match status" value="3"/>
</dbReference>
<evidence type="ECO:0000256" key="2">
    <source>
        <dbReference type="ARBA" id="ARBA00023157"/>
    </source>
</evidence>
<keyword evidence="6" id="KW-1185">Reference proteome</keyword>
<comment type="caution">
    <text evidence="3">Lacks conserved residue(s) required for the propagation of feature annotation.</text>
</comment>
<protein>
    <submittedName>
        <fullName evidence="5">Oidioi.mRNA.OKI2018_I69.PAR.g11493.t1.cds</fullName>
    </submittedName>
</protein>
<sequence length="476" mass="53621">MNLFLLFSLVNCERGWNHRIITDNAGTISTPNFDYGRHNYPAYSRESWLIKSGSPRHHVLLQFTSYFAIEEDSSNCISDSLKIYDGTNSSSPLLGVYCGVQRPPSTISSGSNLFVVFSSDSSAEEIGFQAHFKGITMEQSNINPMVKCGEYITADEGVFYSPGYPNFYDVNLICMWRLTVNVGKAIQLTLRYLDIENSKYCSRDSLTIATVQNETVENGLETKHLRHLCGKDNNHVQIDTDSNDVLIIFTSDHVSSKSGFEIYHTTGYAQTACPSLTKLNETEGTIVTAVVDDEYDKMLHCSYLIEADPFNVVEIYVDGLISSPDCLQDNLSVFDGDTDHHRNIATVCGSRTSKVFTTTQDKALVVWHLDLPDSTKKAQFTFRQKPNPFKSDLVEIPKPTLSTTTPKQTFPDKSHVTCTECMHNVTRVDSNICHKNYIFEGQVKMPIRKSGDLWYTRVKVLDNFKTGEISIEKRDI</sequence>
<dbReference type="SMART" id="SM00042">
    <property type="entry name" value="CUB"/>
    <property type="match status" value="3"/>
</dbReference>
<keyword evidence="2" id="KW-1015">Disulfide bond</keyword>
<gene>
    <name evidence="5" type="ORF">OKIOD_LOCUS3051</name>
</gene>
<dbReference type="Gene3D" id="2.60.120.290">
    <property type="entry name" value="Spermadhesin, CUB domain"/>
    <property type="match status" value="3"/>
</dbReference>
<dbReference type="InterPro" id="IPR000859">
    <property type="entry name" value="CUB_dom"/>
</dbReference>
<dbReference type="PROSITE" id="PS01180">
    <property type="entry name" value="CUB"/>
    <property type="match status" value="3"/>
</dbReference>
<keyword evidence="1" id="KW-0677">Repeat</keyword>
<proteinExistence type="predicted"/>
<dbReference type="Proteomes" id="UP001158576">
    <property type="component" value="Chromosome PAR"/>
</dbReference>
<evidence type="ECO:0000256" key="3">
    <source>
        <dbReference type="PROSITE-ProRule" id="PRU00059"/>
    </source>
</evidence>
<evidence type="ECO:0000259" key="4">
    <source>
        <dbReference type="PROSITE" id="PS01180"/>
    </source>
</evidence>
<feature type="domain" description="CUB" evidence="4">
    <location>
        <begin position="273"/>
        <end position="396"/>
    </location>
</feature>
<dbReference type="PANTHER" id="PTHR24251">
    <property type="entry name" value="OVOCHYMASE-RELATED"/>
    <property type="match status" value="1"/>
</dbReference>
<name>A0ABN7RZ88_OIKDI</name>
<evidence type="ECO:0000256" key="1">
    <source>
        <dbReference type="ARBA" id="ARBA00022737"/>
    </source>
</evidence>
<evidence type="ECO:0000313" key="5">
    <source>
        <dbReference type="EMBL" id="CAG5087240.1"/>
    </source>
</evidence>
<dbReference type="EMBL" id="OU015568">
    <property type="protein sequence ID" value="CAG5087240.1"/>
    <property type="molecule type" value="Genomic_DNA"/>
</dbReference>
<dbReference type="Pfam" id="PF00431">
    <property type="entry name" value="CUB"/>
    <property type="match status" value="3"/>
</dbReference>
<feature type="domain" description="CUB" evidence="4">
    <location>
        <begin position="12"/>
        <end position="135"/>
    </location>
</feature>
<dbReference type="InterPro" id="IPR035914">
    <property type="entry name" value="Sperma_CUB_dom_sf"/>
</dbReference>